<evidence type="ECO:0000313" key="1">
    <source>
        <dbReference type="EMBL" id="GFY40424.1"/>
    </source>
</evidence>
<dbReference type="EMBL" id="BMAV01001895">
    <property type="protein sequence ID" value="GFY40424.1"/>
    <property type="molecule type" value="Genomic_DNA"/>
</dbReference>
<dbReference type="Proteomes" id="UP000886998">
    <property type="component" value="Unassembled WGS sequence"/>
</dbReference>
<dbReference type="OrthoDB" id="6433228at2759"/>
<evidence type="ECO:0008006" key="3">
    <source>
        <dbReference type="Google" id="ProtNLM"/>
    </source>
</evidence>
<dbReference type="AlphaFoldDB" id="A0A8X6WU33"/>
<sequence length="271" mass="30670">MTIIELNRKQTTFRNKVSKDNVNLKDSLDTLSDLQDEAEETKVSFLVLLSNYESKKETVNNTSNNNHVKLPDLPLPTFSGKFQEFEQFKLQFMNLIGNNPSLNEVKKLCYLKGVLKNEASLIQSDQDTFDSLMKALEVRKRLCDVVKLTLKSKDSPNLKIDLDALVTDNISATNIPPPELDNIPQAVQLENLVLADSPDCQDPITILIGADYYYDVVTGKIKHLSKKLFAVETIFGWCLQSRNSENQSSLALSVIVQENLISDQLKKFWDL</sequence>
<name>A0A8X6WU33_9ARAC</name>
<reference evidence="1" key="1">
    <citation type="submission" date="2020-08" db="EMBL/GenBank/DDBJ databases">
        <title>Multicomponent nature underlies the extraordinary mechanical properties of spider dragline silk.</title>
        <authorList>
            <person name="Kono N."/>
            <person name="Nakamura H."/>
            <person name="Mori M."/>
            <person name="Yoshida Y."/>
            <person name="Ohtoshi R."/>
            <person name="Malay A.D."/>
            <person name="Moran D.A.P."/>
            <person name="Tomita M."/>
            <person name="Numata K."/>
            <person name="Arakawa K."/>
        </authorList>
    </citation>
    <scope>NUCLEOTIDE SEQUENCE</scope>
</reference>
<evidence type="ECO:0000313" key="2">
    <source>
        <dbReference type="Proteomes" id="UP000886998"/>
    </source>
</evidence>
<protein>
    <recommendedName>
        <fullName evidence="3">Peptidase aspartic putative domain-containing protein</fullName>
    </recommendedName>
</protein>
<accession>A0A8X6WU33</accession>
<keyword evidence="2" id="KW-1185">Reference proteome</keyword>
<organism evidence="1 2">
    <name type="scientific">Trichonephila inaurata madagascariensis</name>
    <dbReference type="NCBI Taxonomy" id="2747483"/>
    <lineage>
        <taxon>Eukaryota</taxon>
        <taxon>Metazoa</taxon>
        <taxon>Ecdysozoa</taxon>
        <taxon>Arthropoda</taxon>
        <taxon>Chelicerata</taxon>
        <taxon>Arachnida</taxon>
        <taxon>Araneae</taxon>
        <taxon>Araneomorphae</taxon>
        <taxon>Entelegynae</taxon>
        <taxon>Araneoidea</taxon>
        <taxon>Nephilidae</taxon>
        <taxon>Trichonephila</taxon>
        <taxon>Trichonephila inaurata</taxon>
    </lineage>
</organism>
<gene>
    <name evidence="1" type="primary">AVEN_156194_1</name>
    <name evidence="1" type="ORF">TNIN_196091</name>
</gene>
<dbReference type="InterPro" id="IPR005312">
    <property type="entry name" value="DUF1759"/>
</dbReference>
<comment type="caution">
    <text evidence="1">The sequence shown here is derived from an EMBL/GenBank/DDBJ whole genome shotgun (WGS) entry which is preliminary data.</text>
</comment>
<dbReference type="Pfam" id="PF03564">
    <property type="entry name" value="DUF1759"/>
    <property type="match status" value="1"/>
</dbReference>
<proteinExistence type="predicted"/>